<protein>
    <submittedName>
        <fullName evidence="1">Uncharacterized protein</fullName>
    </submittedName>
</protein>
<gene>
    <name evidence="1" type="ORF">Pcinc_042290</name>
</gene>
<organism evidence="1 2">
    <name type="scientific">Petrolisthes cinctipes</name>
    <name type="common">Flat porcelain crab</name>
    <dbReference type="NCBI Taxonomy" id="88211"/>
    <lineage>
        <taxon>Eukaryota</taxon>
        <taxon>Metazoa</taxon>
        <taxon>Ecdysozoa</taxon>
        <taxon>Arthropoda</taxon>
        <taxon>Crustacea</taxon>
        <taxon>Multicrustacea</taxon>
        <taxon>Malacostraca</taxon>
        <taxon>Eumalacostraca</taxon>
        <taxon>Eucarida</taxon>
        <taxon>Decapoda</taxon>
        <taxon>Pleocyemata</taxon>
        <taxon>Anomura</taxon>
        <taxon>Galatheoidea</taxon>
        <taxon>Porcellanidae</taxon>
        <taxon>Petrolisthes</taxon>
    </lineage>
</organism>
<reference evidence="1" key="1">
    <citation type="submission" date="2023-10" db="EMBL/GenBank/DDBJ databases">
        <title>Genome assemblies of two species of porcelain crab, Petrolisthes cinctipes and Petrolisthes manimaculis (Anomura: Porcellanidae).</title>
        <authorList>
            <person name="Angst P."/>
        </authorList>
    </citation>
    <scope>NUCLEOTIDE SEQUENCE</scope>
    <source>
        <strain evidence="1">PB745_01</strain>
        <tissue evidence="1">Gill</tissue>
    </source>
</reference>
<dbReference type="Proteomes" id="UP001286313">
    <property type="component" value="Unassembled WGS sequence"/>
</dbReference>
<sequence length="82" mass="9030">MVFNITFISFSEGKIHMNPSLLGDVMLGWKLPIAPNCQDNTTVLRKPVSRHSLEEPVASSIMTKLILATFTGWSSPSCGEIH</sequence>
<name>A0AAE1BHR8_PETCI</name>
<dbReference type="EMBL" id="JAWQEG010008074">
    <property type="protein sequence ID" value="KAK3851031.1"/>
    <property type="molecule type" value="Genomic_DNA"/>
</dbReference>
<proteinExistence type="predicted"/>
<dbReference type="AlphaFoldDB" id="A0AAE1BHR8"/>
<evidence type="ECO:0000313" key="1">
    <source>
        <dbReference type="EMBL" id="KAK3851031.1"/>
    </source>
</evidence>
<accession>A0AAE1BHR8</accession>
<keyword evidence="2" id="KW-1185">Reference proteome</keyword>
<evidence type="ECO:0000313" key="2">
    <source>
        <dbReference type="Proteomes" id="UP001286313"/>
    </source>
</evidence>
<comment type="caution">
    <text evidence="1">The sequence shown here is derived from an EMBL/GenBank/DDBJ whole genome shotgun (WGS) entry which is preliminary data.</text>
</comment>